<evidence type="ECO:0000256" key="8">
    <source>
        <dbReference type="ARBA" id="ARBA00022723"/>
    </source>
</evidence>
<keyword evidence="8" id="KW-0479">Metal-binding</keyword>
<feature type="domain" description="GS catalytic" evidence="14">
    <location>
        <begin position="108"/>
        <end position="445"/>
    </location>
</feature>
<evidence type="ECO:0000259" key="13">
    <source>
        <dbReference type="PROSITE" id="PS51986"/>
    </source>
</evidence>
<keyword evidence="10" id="KW-0067">ATP-binding</keyword>
<dbReference type="InterPro" id="IPR036651">
    <property type="entry name" value="Gln_synt_N_sf"/>
</dbReference>
<dbReference type="InterPro" id="IPR004809">
    <property type="entry name" value="Gln_synth_I"/>
</dbReference>
<dbReference type="NCBIfam" id="TIGR00653">
    <property type="entry name" value="GlnA"/>
    <property type="match status" value="1"/>
</dbReference>
<comment type="cofactor">
    <cofactor evidence="1">
        <name>Mg(2+)</name>
        <dbReference type="ChEBI" id="CHEBI:18420"/>
    </cofactor>
</comment>
<evidence type="ECO:0000256" key="1">
    <source>
        <dbReference type="ARBA" id="ARBA00001946"/>
    </source>
</evidence>
<dbReference type="AlphaFoldDB" id="A0A6J6EYB1"/>
<dbReference type="InterPro" id="IPR008147">
    <property type="entry name" value="Gln_synt_N"/>
</dbReference>
<evidence type="ECO:0000256" key="10">
    <source>
        <dbReference type="ARBA" id="ARBA00022840"/>
    </source>
</evidence>
<dbReference type="InterPro" id="IPR014746">
    <property type="entry name" value="Gln_synth/guanido_kin_cat_dom"/>
</dbReference>
<evidence type="ECO:0000313" key="15">
    <source>
        <dbReference type="EMBL" id="CAB4580997.1"/>
    </source>
</evidence>
<sequence>MLDQQRDYVLRTVEERGVRLIRLWFTDVLGNLKSFAISPAELENALEDGMTFDGSSIDGFSRIQESDVLAIPDPNTFEVLPWGDPKATEARVFCDIHHLDGTPFHGDPRQVLRRQLDAAHALGFTFFVAPDIEFFYFATPERGQTPVPLDEGGFFDLTTTDVAGSLRKQTIRTLETMSIPVEYSFHEDAPSQHEIDLRHTDALTMADSIMTFRLVVKEVAASHGVHATFMPKPLEGVQGSGMHVHLSLFQGDDNAFYAADDPYHLSPVAKSFMAGLLRHAAEITAITNQTVNSYKRLVPGFEAPVHVSWARNNRSGLIRVPIPKRGNPHATRIEYRSPDPACNPYLAFAVLLAAGMQGVKEGYELAPEADANLFEMGDAELAKLGIDQLPQSLSDSLKVMERSTLVQEALGEHIFEWFLRNKRSEWRAYKTHVSAFEIERYLRAL</sequence>
<comment type="subcellular location">
    <subcellularLocation>
        <location evidence="2">Cytoplasm</location>
    </subcellularLocation>
</comment>
<dbReference type="PANTHER" id="PTHR43785:SF12">
    <property type="entry name" value="TYPE-1 GLUTAMINE SYNTHETASE 2"/>
    <property type="match status" value="1"/>
</dbReference>
<keyword evidence="6" id="KW-0963">Cytoplasm</keyword>
<evidence type="ECO:0000256" key="2">
    <source>
        <dbReference type="ARBA" id="ARBA00004496"/>
    </source>
</evidence>
<dbReference type="Gene3D" id="3.30.590.10">
    <property type="entry name" value="Glutamine synthetase/guanido kinase, catalytic domain"/>
    <property type="match status" value="1"/>
</dbReference>
<keyword evidence="7" id="KW-0436">Ligase</keyword>
<organism evidence="15">
    <name type="scientific">freshwater metagenome</name>
    <dbReference type="NCBI Taxonomy" id="449393"/>
    <lineage>
        <taxon>unclassified sequences</taxon>
        <taxon>metagenomes</taxon>
        <taxon>ecological metagenomes</taxon>
    </lineage>
</organism>
<dbReference type="PROSITE" id="PS51986">
    <property type="entry name" value="GS_BETA_GRASP"/>
    <property type="match status" value="1"/>
</dbReference>
<dbReference type="InterPro" id="IPR008146">
    <property type="entry name" value="Gln_synth_cat_dom"/>
</dbReference>
<dbReference type="Gene3D" id="3.10.20.70">
    <property type="entry name" value="Glutamine synthetase, N-terminal domain"/>
    <property type="match status" value="1"/>
</dbReference>
<evidence type="ECO:0000256" key="9">
    <source>
        <dbReference type="ARBA" id="ARBA00022741"/>
    </source>
</evidence>
<comment type="similarity">
    <text evidence="3">Belongs to the glutamine synthetase family.</text>
</comment>
<dbReference type="SUPFAM" id="SSF54368">
    <property type="entry name" value="Glutamine synthetase, N-terminal domain"/>
    <property type="match status" value="1"/>
</dbReference>
<evidence type="ECO:0000256" key="11">
    <source>
        <dbReference type="ARBA" id="ARBA00022842"/>
    </source>
</evidence>
<evidence type="ECO:0000256" key="4">
    <source>
        <dbReference type="ARBA" id="ARBA00012937"/>
    </source>
</evidence>
<evidence type="ECO:0000259" key="14">
    <source>
        <dbReference type="PROSITE" id="PS51987"/>
    </source>
</evidence>
<name>A0A6J6EYB1_9ZZZZ</name>
<dbReference type="GO" id="GO:0005737">
    <property type="term" value="C:cytoplasm"/>
    <property type="evidence" value="ECO:0007669"/>
    <property type="project" value="UniProtKB-SubCell"/>
</dbReference>
<dbReference type="PANTHER" id="PTHR43785">
    <property type="entry name" value="GAMMA-GLUTAMYLPUTRESCINE SYNTHETASE"/>
    <property type="match status" value="1"/>
</dbReference>
<dbReference type="GO" id="GO:0005524">
    <property type="term" value="F:ATP binding"/>
    <property type="evidence" value="ECO:0007669"/>
    <property type="project" value="UniProtKB-KW"/>
</dbReference>
<dbReference type="PROSITE" id="PS51987">
    <property type="entry name" value="GS_CATALYTIC"/>
    <property type="match status" value="1"/>
</dbReference>
<dbReference type="Pfam" id="PF03951">
    <property type="entry name" value="Gln-synt_N"/>
    <property type="match status" value="1"/>
</dbReference>
<evidence type="ECO:0000256" key="7">
    <source>
        <dbReference type="ARBA" id="ARBA00022598"/>
    </source>
</evidence>
<dbReference type="GO" id="GO:0046872">
    <property type="term" value="F:metal ion binding"/>
    <property type="evidence" value="ECO:0007669"/>
    <property type="project" value="UniProtKB-KW"/>
</dbReference>
<keyword evidence="11" id="KW-0460">Magnesium</keyword>
<dbReference type="SUPFAM" id="SSF55931">
    <property type="entry name" value="Glutamine synthetase/guanido kinase"/>
    <property type="match status" value="1"/>
</dbReference>
<keyword evidence="9" id="KW-0547">Nucleotide-binding</keyword>
<evidence type="ECO:0000256" key="5">
    <source>
        <dbReference type="ARBA" id="ARBA00021364"/>
    </source>
</evidence>
<dbReference type="EC" id="6.3.1.2" evidence="4"/>
<reference evidence="15" key="1">
    <citation type="submission" date="2020-05" db="EMBL/GenBank/DDBJ databases">
        <authorList>
            <person name="Chiriac C."/>
            <person name="Salcher M."/>
            <person name="Ghai R."/>
            <person name="Kavagutti S V."/>
        </authorList>
    </citation>
    <scope>NUCLEOTIDE SEQUENCE</scope>
</reference>
<evidence type="ECO:0000256" key="12">
    <source>
        <dbReference type="ARBA" id="ARBA00030668"/>
    </source>
</evidence>
<dbReference type="Pfam" id="PF00120">
    <property type="entry name" value="Gln-synt_C"/>
    <property type="match status" value="1"/>
</dbReference>
<dbReference type="GO" id="GO:0006542">
    <property type="term" value="P:glutamine biosynthetic process"/>
    <property type="evidence" value="ECO:0007669"/>
    <property type="project" value="InterPro"/>
</dbReference>
<dbReference type="SMART" id="SM01230">
    <property type="entry name" value="Gln-synt_C"/>
    <property type="match status" value="1"/>
</dbReference>
<dbReference type="EMBL" id="CAEZSR010000153">
    <property type="protein sequence ID" value="CAB4580997.1"/>
    <property type="molecule type" value="Genomic_DNA"/>
</dbReference>
<proteinExistence type="inferred from homology"/>
<gene>
    <name evidence="15" type="ORF">UFOPK1493_03079</name>
</gene>
<evidence type="ECO:0000256" key="3">
    <source>
        <dbReference type="ARBA" id="ARBA00009897"/>
    </source>
</evidence>
<accession>A0A6J6EYB1</accession>
<dbReference type="GO" id="GO:0004356">
    <property type="term" value="F:glutamine synthetase activity"/>
    <property type="evidence" value="ECO:0007669"/>
    <property type="project" value="UniProtKB-EC"/>
</dbReference>
<dbReference type="FunFam" id="3.30.590.10:FF:000003">
    <property type="entry name" value="Glutamine synthetase 2"/>
    <property type="match status" value="1"/>
</dbReference>
<feature type="domain" description="GS beta-grasp" evidence="13">
    <location>
        <begin position="16"/>
        <end position="101"/>
    </location>
</feature>
<evidence type="ECO:0000256" key="6">
    <source>
        <dbReference type="ARBA" id="ARBA00022490"/>
    </source>
</evidence>
<protein>
    <recommendedName>
        <fullName evidence="5">Glutamine synthetase</fullName>
        <ecNumber evidence="4">6.3.1.2</ecNumber>
    </recommendedName>
    <alternativeName>
        <fullName evidence="12">Glutamate--ammonia ligase</fullName>
    </alternativeName>
</protein>